<dbReference type="SUPFAM" id="SSF51905">
    <property type="entry name" value="FAD/NAD(P)-binding domain"/>
    <property type="match status" value="1"/>
</dbReference>
<dbReference type="EMBL" id="CP114029">
    <property type="protein sequence ID" value="WAP68284.1"/>
    <property type="molecule type" value="Genomic_DNA"/>
</dbReference>
<dbReference type="InterPro" id="IPR007867">
    <property type="entry name" value="GMC_OxRtase_C"/>
</dbReference>
<keyword evidence="3 5" id="KW-0285">Flavoprotein</keyword>
<dbReference type="RefSeq" id="WP_268880760.1">
    <property type="nucleotide sequence ID" value="NZ_CP114029.1"/>
</dbReference>
<evidence type="ECO:0000256" key="4">
    <source>
        <dbReference type="ARBA" id="ARBA00022827"/>
    </source>
</evidence>
<organism evidence="8 9">
    <name type="scientific">Jiella pelagia</name>
    <dbReference type="NCBI Taxonomy" id="2986949"/>
    <lineage>
        <taxon>Bacteria</taxon>
        <taxon>Pseudomonadati</taxon>
        <taxon>Pseudomonadota</taxon>
        <taxon>Alphaproteobacteria</taxon>
        <taxon>Hyphomicrobiales</taxon>
        <taxon>Aurantimonadaceae</taxon>
        <taxon>Jiella</taxon>
    </lineage>
</organism>
<name>A0ABY7BZS3_9HYPH</name>
<evidence type="ECO:0000256" key="5">
    <source>
        <dbReference type="RuleBase" id="RU003968"/>
    </source>
</evidence>
<comment type="similarity">
    <text evidence="2 5">Belongs to the GMC oxidoreductase family.</text>
</comment>
<evidence type="ECO:0000256" key="1">
    <source>
        <dbReference type="ARBA" id="ARBA00001974"/>
    </source>
</evidence>
<dbReference type="Gene3D" id="3.30.560.10">
    <property type="entry name" value="Glucose Oxidase, domain 3"/>
    <property type="match status" value="1"/>
</dbReference>
<evidence type="ECO:0000259" key="6">
    <source>
        <dbReference type="PROSITE" id="PS00623"/>
    </source>
</evidence>
<evidence type="ECO:0000313" key="8">
    <source>
        <dbReference type="EMBL" id="WAP68284.1"/>
    </source>
</evidence>
<dbReference type="PROSITE" id="PS00623">
    <property type="entry name" value="GMC_OXRED_1"/>
    <property type="match status" value="1"/>
</dbReference>
<accession>A0ABY7BZS3</accession>
<evidence type="ECO:0000259" key="7">
    <source>
        <dbReference type="PROSITE" id="PS00624"/>
    </source>
</evidence>
<dbReference type="Pfam" id="PF05199">
    <property type="entry name" value="GMC_oxred_C"/>
    <property type="match status" value="1"/>
</dbReference>
<dbReference type="SUPFAM" id="SSF54373">
    <property type="entry name" value="FAD-linked reductases, C-terminal domain"/>
    <property type="match status" value="1"/>
</dbReference>
<evidence type="ECO:0000313" key="9">
    <source>
        <dbReference type="Proteomes" id="UP001164020"/>
    </source>
</evidence>
<feature type="domain" description="Glucose-methanol-choline oxidoreductase N-terminal" evidence="6">
    <location>
        <begin position="86"/>
        <end position="109"/>
    </location>
</feature>
<protein>
    <submittedName>
        <fullName evidence="8">GMC family oxidoreductase N-terminal domain-containing protein</fullName>
    </submittedName>
</protein>
<feature type="domain" description="Glucose-methanol-choline oxidoreductase N-terminal" evidence="7">
    <location>
        <begin position="259"/>
        <end position="273"/>
    </location>
</feature>
<comment type="cofactor">
    <cofactor evidence="1">
        <name>FAD</name>
        <dbReference type="ChEBI" id="CHEBI:57692"/>
    </cofactor>
</comment>
<dbReference type="Gene3D" id="3.50.50.60">
    <property type="entry name" value="FAD/NAD(P)-binding domain"/>
    <property type="match status" value="1"/>
</dbReference>
<sequence length="552" mass="59567">MVKPVQFEADYVVVGAGSAGCAIAARLSEDPATKVALLEAGGSDLSPWVRMPIGYGGAFFHPGLNWRYYSEPDEGFLGRKAYWPRGKVLGGSSAINAMVYVRGQARDFDLWAEAGNPGWSYADLLPHFRKMEDYAGQPSEWRGRGGPIGVRDIDGAAHPLSHAFLAAASAAGYHLNPDYNGADQEGVGFFQITTRGGLRCSAATGYLHPARRRPNLRIETGALATRLIFEGRRCVGVEYRQHGRLFEIRARREVILSAGAVNTPQLLQLSGIGDAARLAALGIETRLDRPAVGANLQDHIGFDYIFEANRPTLNAVLGPWRGRIGAGLRYLATRDGPLSLSVNQAGGFVRSDPGRDRPNIQLYFSPLSYTRAVPGRRRLLAPDVFPGFMIGISNCHPKSRGHLHIRSSDPAAPPEIHPRYLSAPEDLDELVSGAAIIRKIASQPQIAAAINRELQPGVETRTREAIVEDIRQRSTSVYHPCGTCRMGPDPDAGAVVDARLRVHGIGGLRVADASIFPSITAGNINAPAIMVGEKAAQMIREDAALPVGWGSR</sequence>
<proteinExistence type="inferred from homology"/>
<dbReference type="PROSITE" id="PS00624">
    <property type="entry name" value="GMC_OXRED_2"/>
    <property type="match status" value="1"/>
</dbReference>
<reference evidence="8" key="1">
    <citation type="submission" date="2022-12" db="EMBL/GenBank/DDBJ databases">
        <title>Jiella pelagia sp. nov., isolated from phosphonate enriched culture of Northwest Pacific surface seawater.</title>
        <authorList>
            <person name="Shin D.Y."/>
            <person name="Hwang C.Y."/>
        </authorList>
    </citation>
    <scope>NUCLEOTIDE SEQUENCE</scope>
    <source>
        <strain evidence="8">HL-NP1</strain>
    </source>
</reference>
<dbReference type="InterPro" id="IPR000172">
    <property type="entry name" value="GMC_OxRdtase_N"/>
</dbReference>
<gene>
    <name evidence="8" type="ORF">OH818_23515</name>
</gene>
<dbReference type="PIRSF" id="PIRSF000137">
    <property type="entry name" value="Alcohol_oxidase"/>
    <property type="match status" value="1"/>
</dbReference>
<keyword evidence="4 5" id="KW-0274">FAD</keyword>
<dbReference type="InterPro" id="IPR012132">
    <property type="entry name" value="GMC_OxRdtase"/>
</dbReference>
<dbReference type="PANTHER" id="PTHR11552:SF147">
    <property type="entry name" value="CHOLINE DEHYDROGENASE, MITOCHONDRIAL"/>
    <property type="match status" value="1"/>
</dbReference>
<dbReference type="PANTHER" id="PTHR11552">
    <property type="entry name" value="GLUCOSE-METHANOL-CHOLINE GMC OXIDOREDUCTASE"/>
    <property type="match status" value="1"/>
</dbReference>
<dbReference type="PROSITE" id="PS51257">
    <property type="entry name" value="PROKAR_LIPOPROTEIN"/>
    <property type="match status" value="1"/>
</dbReference>
<dbReference type="Pfam" id="PF00732">
    <property type="entry name" value="GMC_oxred_N"/>
    <property type="match status" value="1"/>
</dbReference>
<evidence type="ECO:0000256" key="2">
    <source>
        <dbReference type="ARBA" id="ARBA00010790"/>
    </source>
</evidence>
<dbReference type="InterPro" id="IPR036188">
    <property type="entry name" value="FAD/NAD-bd_sf"/>
</dbReference>
<keyword evidence="9" id="KW-1185">Reference proteome</keyword>
<dbReference type="Proteomes" id="UP001164020">
    <property type="component" value="Chromosome"/>
</dbReference>
<evidence type="ECO:0000256" key="3">
    <source>
        <dbReference type="ARBA" id="ARBA00022630"/>
    </source>
</evidence>